<gene>
    <name evidence="3" type="ORF">VXJ25_01415</name>
</gene>
<dbReference type="NCBIfam" id="TIGR04274">
    <property type="entry name" value="hypoxanDNAglyco"/>
    <property type="match status" value="1"/>
</dbReference>
<feature type="compositionally biased region" description="Basic and acidic residues" evidence="1">
    <location>
        <begin position="198"/>
        <end position="210"/>
    </location>
</feature>
<dbReference type="EC" id="3.2.2.15" evidence="3"/>
<keyword evidence="4" id="KW-1185">Reference proteome</keyword>
<reference evidence="3 4" key="1">
    <citation type="submission" date="2024-01" db="EMBL/GenBank/DDBJ databases">
        <title>Description of Olsenella sp. nov., isolated from pig feces.</title>
        <authorList>
            <person name="Chang Y.-H."/>
        </authorList>
    </citation>
    <scope>NUCLEOTIDE SEQUENCE [LARGE SCALE GENOMIC DNA]</scope>
    <source>
        <strain evidence="3 4">YH-ols2223</strain>
    </source>
</reference>
<dbReference type="RefSeq" id="WP_330957424.1">
    <property type="nucleotide sequence ID" value="NZ_JAZGJQ010000001.1"/>
</dbReference>
<dbReference type="InterPro" id="IPR005122">
    <property type="entry name" value="Uracil-DNA_glycosylase-like"/>
</dbReference>
<proteinExistence type="predicted"/>
<feature type="region of interest" description="Disordered" evidence="1">
    <location>
        <begin position="180"/>
        <end position="210"/>
    </location>
</feature>
<dbReference type="Pfam" id="PF03167">
    <property type="entry name" value="UDG"/>
    <property type="match status" value="1"/>
</dbReference>
<dbReference type="SMART" id="SM00986">
    <property type="entry name" value="UDG"/>
    <property type="match status" value="1"/>
</dbReference>
<evidence type="ECO:0000313" key="4">
    <source>
        <dbReference type="Proteomes" id="UP001332931"/>
    </source>
</evidence>
<feature type="region of interest" description="Disordered" evidence="1">
    <location>
        <begin position="1"/>
        <end position="24"/>
    </location>
</feature>
<protein>
    <submittedName>
        <fullName evidence="3">DNA-deoxyinosine glycosylase</fullName>
        <ecNumber evidence="3">3.2.2.15</ecNumber>
    </submittedName>
</protein>
<accession>A0ABU7R7U1</accession>
<dbReference type="InterPro" id="IPR036895">
    <property type="entry name" value="Uracil-DNA_glycosylase-like_sf"/>
</dbReference>
<dbReference type="CDD" id="cd10032">
    <property type="entry name" value="UDG-F6_HDG"/>
    <property type="match status" value="1"/>
</dbReference>
<dbReference type="EMBL" id="JAZGJQ010000001">
    <property type="protein sequence ID" value="MEE6146660.1"/>
    <property type="molecule type" value="Genomic_DNA"/>
</dbReference>
<dbReference type="Gene3D" id="3.40.470.10">
    <property type="entry name" value="Uracil-DNA glycosylase-like domain"/>
    <property type="match status" value="1"/>
</dbReference>
<feature type="domain" description="Uracil-DNA glycosylase-like" evidence="2">
    <location>
        <begin position="26"/>
        <end position="173"/>
    </location>
</feature>
<dbReference type="Proteomes" id="UP001332931">
    <property type="component" value="Unassembled WGS sequence"/>
</dbReference>
<name>A0ABU7R7U1_9ACTN</name>
<feature type="compositionally biased region" description="Gly residues" evidence="1">
    <location>
        <begin position="183"/>
        <end position="196"/>
    </location>
</feature>
<dbReference type="SUPFAM" id="SSF52141">
    <property type="entry name" value="Uracil-DNA glycosylase-like"/>
    <property type="match status" value="1"/>
</dbReference>
<keyword evidence="3" id="KW-0378">Hydrolase</keyword>
<dbReference type="InterPro" id="IPR026353">
    <property type="entry name" value="Hypoxan-DNA_Glyclase"/>
</dbReference>
<evidence type="ECO:0000256" key="1">
    <source>
        <dbReference type="SAM" id="MobiDB-lite"/>
    </source>
</evidence>
<evidence type="ECO:0000259" key="2">
    <source>
        <dbReference type="SMART" id="SM00986"/>
    </source>
</evidence>
<dbReference type="SMART" id="SM00987">
    <property type="entry name" value="UreE_C"/>
    <property type="match status" value="1"/>
</dbReference>
<evidence type="ECO:0000313" key="3">
    <source>
        <dbReference type="EMBL" id="MEE6146660.1"/>
    </source>
</evidence>
<feature type="compositionally biased region" description="Basic and acidic residues" evidence="1">
    <location>
        <begin position="12"/>
        <end position="22"/>
    </location>
</feature>
<comment type="caution">
    <text evidence="3">The sequence shown here is derived from an EMBL/GenBank/DDBJ whole genome shotgun (WGS) entry which is preliminary data.</text>
</comment>
<keyword evidence="3" id="KW-0326">Glycosidase</keyword>
<organism evidence="3 4">
    <name type="scientific">Olsenella absiana</name>
    <dbReference type="NCBI Taxonomy" id="3115222"/>
    <lineage>
        <taxon>Bacteria</taxon>
        <taxon>Bacillati</taxon>
        <taxon>Actinomycetota</taxon>
        <taxon>Coriobacteriia</taxon>
        <taxon>Coriobacteriales</taxon>
        <taxon>Atopobiaceae</taxon>
        <taxon>Olsenella</taxon>
    </lineage>
</organism>
<dbReference type="GO" id="GO:0033958">
    <property type="term" value="F:DNA-deoxyinosine glycosylase activity"/>
    <property type="evidence" value="ECO:0007669"/>
    <property type="project" value="UniProtKB-EC"/>
</dbReference>
<sequence>MARWDAGAGEAGRAHARPERVVHPLPPVVGPESRVLLLGTMPSPRSRERGYHYGNPQNRFWRVIAALWDEEVPADVAGKRELCLRHRLALDDVLLACTITGASDSSIEDPVPNDLSRILEVAPIVRVFCTGTAAFRLYRRYVEPEVGMEATCLPSTSPANARWRLPDLVEAYRPVREAADGVPAGGRRAGGNGGAGEWTRDSKDGSWESS</sequence>